<dbReference type="AlphaFoldDB" id="A0A4R0UPD9"/>
<dbReference type="RefSeq" id="WP_131206495.1">
    <property type="nucleotide sequence ID" value="NZ_SHQW01000029.1"/>
</dbReference>
<accession>A0A4R0UPD9</accession>
<evidence type="ECO:0000313" key="2">
    <source>
        <dbReference type="Proteomes" id="UP000294241"/>
    </source>
</evidence>
<organism evidence="1 2">
    <name type="scientific">Bifidobacterium longum subsp. longum</name>
    <dbReference type="NCBI Taxonomy" id="1679"/>
    <lineage>
        <taxon>Bacteria</taxon>
        <taxon>Bacillati</taxon>
        <taxon>Actinomycetota</taxon>
        <taxon>Actinomycetes</taxon>
        <taxon>Bifidobacteriales</taxon>
        <taxon>Bifidobacteriaceae</taxon>
        <taxon>Bifidobacterium</taxon>
    </lineage>
</organism>
<evidence type="ECO:0000313" key="1">
    <source>
        <dbReference type="EMBL" id="TCF39362.1"/>
    </source>
</evidence>
<evidence type="ECO:0008006" key="3">
    <source>
        <dbReference type="Google" id="ProtNLM"/>
    </source>
</evidence>
<name>A0A4R0UPD9_BIFLL</name>
<protein>
    <recommendedName>
        <fullName evidence="3">Siphovirus ReqiPepy6 Gp37-like protein</fullName>
    </recommendedName>
</protein>
<proteinExistence type="predicted"/>
<gene>
    <name evidence="1" type="ORF">MCC10100_1097</name>
</gene>
<sequence>MVDLIITDSKHVDVRSAVDYTLDCAWGKEENDFELVVSGASTIDAGAYIYIDGSECGGVVDAMEDQLTAGVSTLTYSGRTWHGVLANKILEPDRGRDYLTVSGTASTVIGSLISRVGLDSVFDAVVPPDGSGDPTIKQYQFDRYTDCYTGLQKMCEASGLKLRLAYTSGQVNIWAEPVAHYGDSIDSDLIDFDATRTWRKPNHLIGLGKGEGAGRTVVHWYADARGNVSQTQSLRGVDEITQVYDYSNAETAELNQKTCEKLQDLQSEGEVKVTVHEDSGIVFDVGDTVTARDNLTGITVNATISKKIVKVSDGVLSVDYEAE</sequence>
<dbReference type="EMBL" id="SHST01000025">
    <property type="protein sequence ID" value="TCF39362.1"/>
    <property type="molecule type" value="Genomic_DNA"/>
</dbReference>
<comment type="caution">
    <text evidence="1">The sequence shown here is derived from an EMBL/GenBank/DDBJ whole genome shotgun (WGS) entry which is preliminary data.</text>
</comment>
<reference evidence="1 2" key="1">
    <citation type="journal article" date="2018" name="Sci. Rep.">
        <title>Genomic diversity and distribution of Bifidobacterium longum subsp. longum across the human lifespan.</title>
        <authorList>
            <person name="Odamaki T."/>
            <person name="Bottacini F."/>
            <person name="Kato K."/>
            <person name="Mitsuyama E."/>
            <person name="Yoshida K."/>
            <person name="Horigome A."/>
            <person name="Xiao J.Z."/>
            <person name="van Sinderen D."/>
        </authorList>
    </citation>
    <scope>NUCLEOTIDE SEQUENCE [LARGE SCALE GENOMIC DNA]</scope>
    <source>
        <strain evidence="1 2">MCC10100</strain>
    </source>
</reference>
<dbReference type="Proteomes" id="UP000294241">
    <property type="component" value="Unassembled WGS sequence"/>
</dbReference>